<evidence type="ECO:0000256" key="1">
    <source>
        <dbReference type="ARBA" id="ARBA00023015"/>
    </source>
</evidence>
<dbReference type="CDD" id="cd06976">
    <property type="entry name" value="cupin_MtlR-like_N"/>
    <property type="match status" value="1"/>
</dbReference>
<dbReference type="GO" id="GO:0043565">
    <property type="term" value="F:sequence-specific DNA binding"/>
    <property type="evidence" value="ECO:0007669"/>
    <property type="project" value="InterPro"/>
</dbReference>
<accession>A0A2P8E0F0</accession>
<organism evidence="5 6">
    <name type="scientific">Cecembia rubra</name>
    <dbReference type="NCBI Taxonomy" id="1485585"/>
    <lineage>
        <taxon>Bacteria</taxon>
        <taxon>Pseudomonadati</taxon>
        <taxon>Bacteroidota</taxon>
        <taxon>Cytophagia</taxon>
        <taxon>Cytophagales</taxon>
        <taxon>Cyclobacteriaceae</taxon>
        <taxon>Cecembia</taxon>
    </lineage>
</organism>
<evidence type="ECO:0000256" key="3">
    <source>
        <dbReference type="ARBA" id="ARBA00023163"/>
    </source>
</evidence>
<dbReference type="SUPFAM" id="SSF46689">
    <property type="entry name" value="Homeodomain-like"/>
    <property type="match status" value="2"/>
</dbReference>
<feature type="domain" description="HTH araC/xylS-type" evidence="4">
    <location>
        <begin position="187"/>
        <end position="285"/>
    </location>
</feature>
<dbReference type="PROSITE" id="PS00041">
    <property type="entry name" value="HTH_ARAC_FAMILY_1"/>
    <property type="match status" value="1"/>
</dbReference>
<dbReference type="EMBL" id="PYGF01000008">
    <property type="protein sequence ID" value="PSL02955.1"/>
    <property type="molecule type" value="Genomic_DNA"/>
</dbReference>
<keyword evidence="1" id="KW-0805">Transcription regulation</keyword>
<evidence type="ECO:0000256" key="2">
    <source>
        <dbReference type="ARBA" id="ARBA00023125"/>
    </source>
</evidence>
<dbReference type="Gene3D" id="2.60.120.10">
    <property type="entry name" value="Jelly Rolls"/>
    <property type="match status" value="1"/>
</dbReference>
<dbReference type="InterPro" id="IPR018062">
    <property type="entry name" value="HTH_AraC-typ_CS"/>
</dbReference>
<evidence type="ECO:0000259" key="4">
    <source>
        <dbReference type="PROSITE" id="PS01124"/>
    </source>
</evidence>
<dbReference type="OrthoDB" id="792101at2"/>
<dbReference type="SUPFAM" id="SSF51182">
    <property type="entry name" value="RmlC-like cupins"/>
    <property type="match status" value="1"/>
</dbReference>
<dbReference type="InterPro" id="IPR014710">
    <property type="entry name" value="RmlC-like_jellyroll"/>
</dbReference>
<evidence type="ECO:0000313" key="5">
    <source>
        <dbReference type="EMBL" id="PSL02955.1"/>
    </source>
</evidence>
<dbReference type="Pfam" id="PF12833">
    <property type="entry name" value="HTH_18"/>
    <property type="match status" value="1"/>
</dbReference>
<dbReference type="InterPro" id="IPR011051">
    <property type="entry name" value="RmlC_Cupin_sf"/>
</dbReference>
<sequence>MKQALEKSRIPVNKAFVVKELIAPYFDNHWHFHQEYQLFLVLEGKGTRFIGDQMKPFREYDMVFTGPNLPHLWRNDAVYFDKESDLKTHGIVVYFGEDLLGSAVHEKEELELIKTLFHKSLRGLEITGETNLILRSKLKELVSKSGFESFLLLLDILRTIATSSDCAPIAQAGYINNNKESEKDRMRKVYEYVTENFQKKIQLQEVASLANMTESAFSRYFKSRMNKPFSEFLSDVRISNACKLLHEADINISQVCYDSGFNTLSNFNKQFKERMGVSPLVYRRDYQRTLE</sequence>
<dbReference type="RefSeq" id="WP_106567967.1">
    <property type="nucleotide sequence ID" value="NZ_JAUVYL010000158.1"/>
</dbReference>
<keyword evidence="6" id="KW-1185">Reference proteome</keyword>
<dbReference type="Gene3D" id="1.10.10.60">
    <property type="entry name" value="Homeodomain-like"/>
    <property type="match status" value="2"/>
</dbReference>
<keyword evidence="2" id="KW-0238">DNA-binding</keyword>
<dbReference type="InterPro" id="IPR013096">
    <property type="entry name" value="Cupin_2"/>
</dbReference>
<protein>
    <submittedName>
        <fullName evidence="5">AraC family transcriptional regulator</fullName>
    </submittedName>
</protein>
<name>A0A2P8E0F0_9BACT</name>
<dbReference type="PANTHER" id="PTHR43280">
    <property type="entry name" value="ARAC-FAMILY TRANSCRIPTIONAL REGULATOR"/>
    <property type="match status" value="1"/>
</dbReference>
<dbReference type="PROSITE" id="PS01124">
    <property type="entry name" value="HTH_ARAC_FAMILY_2"/>
    <property type="match status" value="1"/>
</dbReference>
<dbReference type="GO" id="GO:0003700">
    <property type="term" value="F:DNA-binding transcription factor activity"/>
    <property type="evidence" value="ECO:0007669"/>
    <property type="project" value="InterPro"/>
</dbReference>
<keyword evidence="3" id="KW-0804">Transcription</keyword>
<dbReference type="AlphaFoldDB" id="A0A2P8E0F0"/>
<gene>
    <name evidence="5" type="ORF">CLV48_10864</name>
</gene>
<dbReference type="PANTHER" id="PTHR43280:SF27">
    <property type="entry name" value="TRANSCRIPTIONAL REGULATOR MTLR"/>
    <property type="match status" value="1"/>
</dbReference>
<comment type="caution">
    <text evidence="5">The sequence shown here is derived from an EMBL/GenBank/DDBJ whole genome shotgun (WGS) entry which is preliminary data.</text>
</comment>
<dbReference type="InterPro" id="IPR009057">
    <property type="entry name" value="Homeodomain-like_sf"/>
</dbReference>
<dbReference type="SMART" id="SM00342">
    <property type="entry name" value="HTH_ARAC"/>
    <property type="match status" value="1"/>
</dbReference>
<dbReference type="Pfam" id="PF07883">
    <property type="entry name" value="Cupin_2"/>
    <property type="match status" value="1"/>
</dbReference>
<proteinExistence type="predicted"/>
<reference evidence="5 6" key="1">
    <citation type="submission" date="2018-03" db="EMBL/GenBank/DDBJ databases">
        <title>Genomic Encyclopedia of Archaeal and Bacterial Type Strains, Phase II (KMG-II): from individual species to whole genera.</title>
        <authorList>
            <person name="Goeker M."/>
        </authorList>
    </citation>
    <scope>NUCLEOTIDE SEQUENCE [LARGE SCALE GENOMIC DNA]</scope>
    <source>
        <strain evidence="5 6">DSM 28057</strain>
    </source>
</reference>
<dbReference type="InterPro" id="IPR018060">
    <property type="entry name" value="HTH_AraC"/>
</dbReference>
<dbReference type="Proteomes" id="UP000240708">
    <property type="component" value="Unassembled WGS sequence"/>
</dbReference>
<evidence type="ECO:0000313" key="6">
    <source>
        <dbReference type="Proteomes" id="UP000240708"/>
    </source>
</evidence>